<organism evidence="4 5">
    <name type="scientific">Devosia oryziradicis</name>
    <dbReference type="NCBI Taxonomy" id="2801335"/>
    <lineage>
        <taxon>Bacteria</taxon>
        <taxon>Pseudomonadati</taxon>
        <taxon>Pseudomonadota</taxon>
        <taxon>Alphaproteobacteria</taxon>
        <taxon>Hyphomicrobiales</taxon>
        <taxon>Devosiaceae</taxon>
        <taxon>Devosia</taxon>
    </lineage>
</organism>
<name>A0ABX7BWV6_9HYPH</name>
<dbReference type="Pfam" id="PF00990">
    <property type="entry name" value="GGDEF"/>
    <property type="match status" value="1"/>
</dbReference>
<dbReference type="EMBL" id="CP068047">
    <property type="protein sequence ID" value="QQR36413.1"/>
    <property type="molecule type" value="Genomic_DNA"/>
</dbReference>
<dbReference type="RefSeq" id="WP_201658042.1">
    <property type="nucleotide sequence ID" value="NZ_CP068047.1"/>
</dbReference>
<dbReference type="Gene3D" id="3.30.70.270">
    <property type="match status" value="1"/>
</dbReference>
<reference evidence="4 5" key="1">
    <citation type="submission" date="2021-01" db="EMBL/GenBank/DDBJ databases">
        <title>Genome seq and assembly of Devosia sp. G19.</title>
        <authorList>
            <person name="Chhetri G."/>
        </authorList>
    </citation>
    <scope>NUCLEOTIDE SEQUENCE [LARGE SCALE GENOMIC DNA]</scope>
    <source>
        <strain evidence="4 5">G19</strain>
    </source>
</reference>
<keyword evidence="2" id="KW-1133">Transmembrane helix</keyword>
<protein>
    <submittedName>
        <fullName evidence="4">GGDEF domain-containing protein</fullName>
    </submittedName>
</protein>
<dbReference type="SMART" id="SM00267">
    <property type="entry name" value="GGDEF"/>
    <property type="match status" value="1"/>
</dbReference>
<feature type="transmembrane region" description="Helical" evidence="2">
    <location>
        <begin position="146"/>
        <end position="165"/>
    </location>
</feature>
<feature type="domain" description="GGDEF" evidence="3">
    <location>
        <begin position="209"/>
        <end position="343"/>
    </location>
</feature>
<accession>A0ABX7BWV6</accession>
<dbReference type="PANTHER" id="PTHR46663:SF4">
    <property type="entry name" value="DIGUANYLATE CYCLASE DGCT-RELATED"/>
    <property type="match status" value="1"/>
</dbReference>
<dbReference type="Proteomes" id="UP000595460">
    <property type="component" value="Chromosome"/>
</dbReference>
<proteinExistence type="predicted"/>
<dbReference type="PANTHER" id="PTHR46663">
    <property type="entry name" value="DIGUANYLATE CYCLASE DGCT-RELATED"/>
    <property type="match status" value="1"/>
</dbReference>
<evidence type="ECO:0000256" key="2">
    <source>
        <dbReference type="SAM" id="Phobius"/>
    </source>
</evidence>
<gene>
    <name evidence="4" type="ORF">JI749_01885</name>
</gene>
<evidence type="ECO:0000313" key="5">
    <source>
        <dbReference type="Proteomes" id="UP000595460"/>
    </source>
</evidence>
<dbReference type="CDD" id="cd01949">
    <property type="entry name" value="GGDEF"/>
    <property type="match status" value="1"/>
</dbReference>
<keyword evidence="2" id="KW-0472">Membrane</keyword>
<sequence>MFTQSFDRPGTPTATAAGHRDEHHGMRTIGRLVLLCAIGLVVAAALLVITAFQVARNLDETSLAAERLRAANAIDALSAKGALSDDDVALIGQVGGLEGAHLSYELIADARLQQIPLLAGQGPSGSYLTWTRANTAEQVLLRFAPIRLPIIGGMLLLVLTVLIQLRRVVGDIERQRRLAHRQSRSDALTGLANRLAFDTVLADMAAAEEPFALVLFDLDRFKQVNDVHGHAAGDDVLRTVGSRLSSLVEGADLLARLGGDEFALLSTTRVDRDTLTALARRCIAAIEQPILITGESVRVGVSLGIVPSGDLGLPPATLMGAADAALYRAKSRPGSRYHFAGDEPARAAGLLPLSLLPA</sequence>
<feature type="transmembrane region" description="Helical" evidence="2">
    <location>
        <begin position="32"/>
        <end position="55"/>
    </location>
</feature>
<dbReference type="PROSITE" id="PS50887">
    <property type="entry name" value="GGDEF"/>
    <property type="match status" value="1"/>
</dbReference>
<dbReference type="InterPro" id="IPR043128">
    <property type="entry name" value="Rev_trsase/Diguanyl_cyclase"/>
</dbReference>
<evidence type="ECO:0000313" key="4">
    <source>
        <dbReference type="EMBL" id="QQR36413.1"/>
    </source>
</evidence>
<evidence type="ECO:0000256" key="1">
    <source>
        <dbReference type="SAM" id="MobiDB-lite"/>
    </source>
</evidence>
<dbReference type="InterPro" id="IPR000160">
    <property type="entry name" value="GGDEF_dom"/>
</dbReference>
<dbReference type="InterPro" id="IPR029787">
    <property type="entry name" value="Nucleotide_cyclase"/>
</dbReference>
<dbReference type="InterPro" id="IPR052163">
    <property type="entry name" value="DGC-Regulatory_Protein"/>
</dbReference>
<dbReference type="SUPFAM" id="SSF55073">
    <property type="entry name" value="Nucleotide cyclase"/>
    <property type="match status" value="1"/>
</dbReference>
<evidence type="ECO:0000259" key="3">
    <source>
        <dbReference type="PROSITE" id="PS50887"/>
    </source>
</evidence>
<dbReference type="NCBIfam" id="TIGR00254">
    <property type="entry name" value="GGDEF"/>
    <property type="match status" value="1"/>
</dbReference>
<keyword evidence="2" id="KW-0812">Transmembrane</keyword>
<keyword evidence="5" id="KW-1185">Reference proteome</keyword>
<feature type="region of interest" description="Disordered" evidence="1">
    <location>
        <begin position="1"/>
        <end position="21"/>
    </location>
</feature>